<sequence length="181" mass="19875">MIESCKAIIQLPSICEKTKRLPVPLVGIVFGSDDYCVSLGVGRSSTNVELSYPRQFVPVVAKAFGMAAIDMVDIDYKDTDKLKNNCELGSQFGFDGKQTIHPLQLPIVNQAFTPASARVEWARALLEAAKAHHSTGDAVGAHAFTFRGRMIDRPTLRQAEHIVHLTDLVHLRAADVKPLRP</sequence>
<dbReference type="SUPFAM" id="SSF51621">
    <property type="entry name" value="Phosphoenolpyruvate/pyruvate domain"/>
    <property type="match status" value="1"/>
</dbReference>
<dbReference type="PANTHER" id="PTHR11105">
    <property type="entry name" value="CITRATE LYASE SUBUNIT BETA-RELATED"/>
    <property type="match status" value="1"/>
</dbReference>
<proteinExistence type="predicted"/>
<dbReference type="Pfam" id="PF03328">
    <property type="entry name" value="HpcH_HpaI"/>
    <property type="match status" value="1"/>
</dbReference>
<dbReference type="EMBL" id="UZAN01056118">
    <property type="protein sequence ID" value="VDP91120.1"/>
    <property type="molecule type" value="Genomic_DNA"/>
</dbReference>
<dbReference type="Gene3D" id="3.20.20.60">
    <property type="entry name" value="Phosphoenolpyruvate-binding domains"/>
    <property type="match status" value="1"/>
</dbReference>
<feature type="domain" description="HpcH/HpaI aldolase/citrate lyase" evidence="2">
    <location>
        <begin position="2"/>
        <end position="102"/>
    </location>
</feature>
<gene>
    <name evidence="3" type="ORF">ECPE_LOCUS13848</name>
</gene>
<evidence type="ECO:0000313" key="4">
    <source>
        <dbReference type="Proteomes" id="UP000272942"/>
    </source>
</evidence>
<dbReference type="GO" id="GO:0106064">
    <property type="term" value="P:regulation of cobalamin metabolic process"/>
    <property type="evidence" value="ECO:0007669"/>
    <property type="project" value="TreeGrafter"/>
</dbReference>
<dbReference type="InterPro" id="IPR005000">
    <property type="entry name" value="Aldolase/citrate-lyase_domain"/>
</dbReference>
<dbReference type="InterPro" id="IPR040442">
    <property type="entry name" value="Pyrv_kinase-like_dom_sf"/>
</dbReference>
<dbReference type="PANTHER" id="PTHR11105:SF0">
    <property type="entry name" value="CITRAMALYL-COA LYASE, MITOCHONDRIAL"/>
    <property type="match status" value="1"/>
</dbReference>
<keyword evidence="1" id="KW-0479">Metal-binding</keyword>
<evidence type="ECO:0000256" key="1">
    <source>
        <dbReference type="ARBA" id="ARBA00022723"/>
    </source>
</evidence>
<name>A0A183B3R2_9TREM</name>
<dbReference type="Proteomes" id="UP000272942">
    <property type="component" value="Unassembled WGS sequence"/>
</dbReference>
<keyword evidence="4" id="KW-1185">Reference proteome</keyword>
<dbReference type="InterPro" id="IPR015813">
    <property type="entry name" value="Pyrv/PenolPyrv_kinase-like_dom"/>
</dbReference>
<reference evidence="3 4" key="2">
    <citation type="submission" date="2018-11" db="EMBL/GenBank/DDBJ databases">
        <authorList>
            <consortium name="Pathogen Informatics"/>
        </authorList>
    </citation>
    <scope>NUCLEOTIDE SEQUENCE [LARGE SCALE GENOMIC DNA]</scope>
    <source>
        <strain evidence="3 4">Egypt</strain>
    </source>
</reference>
<dbReference type="WBParaSite" id="ECPE_0001388701-mRNA-1">
    <property type="protein sequence ID" value="ECPE_0001388701-mRNA-1"/>
    <property type="gene ID" value="ECPE_0001388701"/>
</dbReference>
<evidence type="ECO:0000259" key="2">
    <source>
        <dbReference type="Pfam" id="PF03328"/>
    </source>
</evidence>
<reference evidence="5" key="1">
    <citation type="submission" date="2016-06" db="UniProtKB">
        <authorList>
            <consortium name="WormBaseParasite"/>
        </authorList>
    </citation>
    <scope>IDENTIFICATION</scope>
</reference>
<dbReference type="InterPro" id="IPR040186">
    <property type="entry name" value="Citramalyl-CoA_lyase"/>
</dbReference>
<dbReference type="AlphaFoldDB" id="A0A183B3R2"/>
<organism evidence="5">
    <name type="scientific">Echinostoma caproni</name>
    <dbReference type="NCBI Taxonomy" id="27848"/>
    <lineage>
        <taxon>Eukaryota</taxon>
        <taxon>Metazoa</taxon>
        <taxon>Spiralia</taxon>
        <taxon>Lophotrochozoa</taxon>
        <taxon>Platyhelminthes</taxon>
        <taxon>Trematoda</taxon>
        <taxon>Digenea</taxon>
        <taxon>Plagiorchiida</taxon>
        <taxon>Echinostomata</taxon>
        <taxon>Echinostomatoidea</taxon>
        <taxon>Echinostomatidae</taxon>
        <taxon>Echinostoma</taxon>
    </lineage>
</organism>
<evidence type="ECO:0000313" key="5">
    <source>
        <dbReference type="WBParaSite" id="ECPE_0001388701-mRNA-1"/>
    </source>
</evidence>
<dbReference type="GO" id="GO:0047777">
    <property type="term" value="F:(S)-citramalyl-CoA lyase activity"/>
    <property type="evidence" value="ECO:0007669"/>
    <property type="project" value="TreeGrafter"/>
</dbReference>
<evidence type="ECO:0000313" key="3">
    <source>
        <dbReference type="EMBL" id="VDP91120.1"/>
    </source>
</evidence>
<dbReference type="GO" id="GO:0046872">
    <property type="term" value="F:metal ion binding"/>
    <property type="evidence" value="ECO:0007669"/>
    <property type="project" value="UniProtKB-KW"/>
</dbReference>
<dbReference type="OrthoDB" id="1773at2759"/>
<protein>
    <submittedName>
        <fullName evidence="5">HpcH_HpaI domain-containing protein</fullName>
    </submittedName>
</protein>
<accession>A0A183B3R2</accession>